<dbReference type="PROSITE" id="PS01124">
    <property type="entry name" value="HTH_ARAC_FAMILY_2"/>
    <property type="match status" value="1"/>
</dbReference>
<dbReference type="OrthoDB" id="9799345at2"/>
<dbReference type="GO" id="GO:0043565">
    <property type="term" value="F:sequence-specific DNA binding"/>
    <property type="evidence" value="ECO:0007669"/>
    <property type="project" value="InterPro"/>
</dbReference>
<dbReference type="RefSeq" id="WP_123392798.1">
    <property type="nucleotide sequence ID" value="NZ_RKHO01000001.1"/>
</dbReference>
<dbReference type="Proteomes" id="UP000281738">
    <property type="component" value="Unassembled WGS sequence"/>
</dbReference>
<feature type="region of interest" description="Disordered" evidence="1">
    <location>
        <begin position="292"/>
        <end position="333"/>
    </location>
</feature>
<organism evidence="3 4">
    <name type="scientific">Nocardioides aurantiacus</name>
    <dbReference type="NCBI Taxonomy" id="86796"/>
    <lineage>
        <taxon>Bacteria</taxon>
        <taxon>Bacillati</taxon>
        <taxon>Actinomycetota</taxon>
        <taxon>Actinomycetes</taxon>
        <taxon>Propionibacteriales</taxon>
        <taxon>Nocardioidaceae</taxon>
        <taxon>Nocardioides</taxon>
    </lineage>
</organism>
<feature type="domain" description="HTH araC/xylS-type" evidence="2">
    <location>
        <begin position="217"/>
        <end position="293"/>
    </location>
</feature>
<comment type="caution">
    <text evidence="3">The sequence shown here is derived from an EMBL/GenBank/DDBJ whole genome shotgun (WGS) entry which is preliminary data.</text>
</comment>
<reference evidence="3 4" key="1">
    <citation type="submission" date="2018-11" db="EMBL/GenBank/DDBJ databases">
        <title>Sequencing the genomes of 1000 actinobacteria strains.</title>
        <authorList>
            <person name="Klenk H.-P."/>
        </authorList>
    </citation>
    <scope>NUCLEOTIDE SEQUENCE [LARGE SCALE GENOMIC DNA]</scope>
    <source>
        <strain evidence="3 4">DSM 12652</strain>
    </source>
</reference>
<sequence>MSSQTERESVQDQRSWADLLRERFVALDLHDRRAEALQGPRGFRGEVSSWSLGHLMLAQVSSLPQVLERSTPLVRADSRAYLQVGRLRAGRAVVQQDGREAVLGPGDFVVYETTRPFTWSLQAGRDTRDWQLDVLTWPRESIGLPESESALVTATAMRGGSGLSGILSRMLGDLVVEHPALEPSRSAALADEVGDLLGVLTSTVTADVRPADAALVARMDRFIDDHLDDPDLSPESIARAHAVSLRQLHRLFAGRQHTVARTIRSRRLERCRRDLVSARSAHCSITEIARPGGSGTWASSAAPSGRPTASARAPTGPAGPDPTLDYHPCRPCR</sequence>
<protein>
    <submittedName>
        <fullName evidence="3">AraC family transcriptional regulator</fullName>
    </submittedName>
</protein>
<evidence type="ECO:0000259" key="2">
    <source>
        <dbReference type="PROSITE" id="PS01124"/>
    </source>
</evidence>
<proteinExistence type="predicted"/>
<accession>A0A3N2CZY1</accession>
<keyword evidence="4" id="KW-1185">Reference proteome</keyword>
<evidence type="ECO:0000256" key="1">
    <source>
        <dbReference type="SAM" id="MobiDB-lite"/>
    </source>
</evidence>
<dbReference type="Pfam" id="PF14525">
    <property type="entry name" value="AraC_binding_2"/>
    <property type="match status" value="1"/>
</dbReference>
<name>A0A3N2CZY1_9ACTN</name>
<dbReference type="EMBL" id="RKHO01000001">
    <property type="protein sequence ID" value="ROR93066.1"/>
    <property type="molecule type" value="Genomic_DNA"/>
</dbReference>
<gene>
    <name evidence="3" type="ORF">EDD33_3972</name>
</gene>
<dbReference type="InterPro" id="IPR018060">
    <property type="entry name" value="HTH_AraC"/>
</dbReference>
<dbReference type="InterPro" id="IPR035418">
    <property type="entry name" value="AraC-bd_2"/>
</dbReference>
<evidence type="ECO:0000313" key="4">
    <source>
        <dbReference type="Proteomes" id="UP000281738"/>
    </source>
</evidence>
<dbReference type="Gene3D" id="1.10.10.60">
    <property type="entry name" value="Homeodomain-like"/>
    <property type="match status" value="1"/>
</dbReference>
<dbReference type="GO" id="GO:0003700">
    <property type="term" value="F:DNA-binding transcription factor activity"/>
    <property type="evidence" value="ECO:0007669"/>
    <property type="project" value="InterPro"/>
</dbReference>
<evidence type="ECO:0000313" key="3">
    <source>
        <dbReference type="EMBL" id="ROR93066.1"/>
    </source>
</evidence>
<dbReference type="AlphaFoldDB" id="A0A3N2CZY1"/>